<proteinExistence type="predicted"/>
<evidence type="ECO:0000313" key="2">
    <source>
        <dbReference type="EnsemblPlants" id="EMT17574"/>
    </source>
</evidence>
<dbReference type="EnsemblPlants" id="EMT17574">
    <property type="protein sequence ID" value="EMT17574"/>
    <property type="gene ID" value="F775_17131"/>
</dbReference>
<name>R7WE73_AEGTA</name>
<feature type="region of interest" description="Disordered" evidence="1">
    <location>
        <begin position="56"/>
        <end position="75"/>
    </location>
</feature>
<dbReference type="ExpressionAtlas" id="R7WE73">
    <property type="expression patterns" value="baseline"/>
</dbReference>
<protein>
    <submittedName>
        <fullName evidence="2">Uncharacterized protein</fullName>
    </submittedName>
</protein>
<feature type="compositionally biased region" description="Basic residues" evidence="1">
    <location>
        <begin position="64"/>
        <end position="74"/>
    </location>
</feature>
<accession>R7WE73</accession>
<dbReference type="PANTHER" id="PTHR36892">
    <property type="entry name" value="OS01G0201800 PROTEIN"/>
    <property type="match status" value="1"/>
</dbReference>
<feature type="region of interest" description="Disordered" evidence="1">
    <location>
        <begin position="121"/>
        <end position="152"/>
    </location>
</feature>
<dbReference type="AlphaFoldDB" id="R7WE73"/>
<reference evidence="2" key="1">
    <citation type="submission" date="2015-06" db="UniProtKB">
        <authorList>
            <consortium name="EnsemblPlants"/>
        </authorList>
    </citation>
    <scope>IDENTIFICATION</scope>
</reference>
<sequence>MAAAAFSIREYAASMRGGTAKEGRRFLGIEDLPPLGAPRCRWWADELASTVAAAAAAGASSRRAQGKAKPPKKRSISDLFAAAPPLAVPPAGDTGCKEQMDLDGDEALCAIARRAKEEKKRKRKLQEEEEGQKEETAAVDAAPESSGGREPEGNFAARKWQVFHVCHCNAITSAIIPTYVYFYLLRIDGIISSSLDSLAGHYEDANAIAICGYILWGQLVVTGSIWDRCITSQGLFQ</sequence>
<evidence type="ECO:0000256" key="1">
    <source>
        <dbReference type="SAM" id="MobiDB-lite"/>
    </source>
</evidence>
<organism evidence="2">
    <name type="scientific">Aegilops tauschii</name>
    <name type="common">Tausch's goatgrass</name>
    <name type="synonym">Aegilops squarrosa</name>
    <dbReference type="NCBI Taxonomy" id="37682"/>
    <lineage>
        <taxon>Eukaryota</taxon>
        <taxon>Viridiplantae</taxon>
        <taxon>Streptophyta</taxon>
        <taxon>Embryophyta</taxon>
        <taxon>Tracheophyta</taxon>
        <taxon>Spermatophyta</taxon>
        <taxon>Magnoliopsida</taxon>
        <taxon>Liliopsida</taxon>
        <taxon>Poales</taxon>
        <taxon>Poaceae</taxon>
        <taxon>BOP clade</taxon>
        <taxon>Pooideae</taxon>
        <taxon>Triticodae</taxon>
        <taxon>Triticeae</taxon>
        <taxon>Triticinae</taxon>
        <taxon>Aegilops</taxon>
    </lineage>
</organism>
<dbReference type="PANTHER" id="PTHR36892:SF10">
    <property type="entry name" value="OS01G0201900 PROTEIN"/>
    <property type="match status" value="1"/>
</dbReference>